<dbReference type="Pfam" id="PF00270">
    <property type="entry name" value="DEAD"/>
    <property type="match status" value="1"/>
</dbReference>
<comment type="domain">
    <text evidence="5">The Q motif is unique to and characteristic of the DEAD box family of RNA helicases and controls ATP binding and hydrolysis.</text>
</comment>
<dbReference type="Pfam" id="PF00271">
    <property type="entry name" value="Helicase_C"/>
    <property type="match status" value="1"/>
</dbReference>
<evidence type="ECO:0000259" key="7">
    <source>
        <dbReference type="SMART" id="SM00487"/>
    </source>
</evidence>
<sequence>MANSKSGDGQPSNLNTWSSEGSEFELASEDILKFGRSNLNSALLENVLLRFKRFTPVQRKAIPVILSGRDALIKSQTGSGKTLAALIPLLNLLLENSRSLSPSDLKLLIVVPSNDLIHQINSSLNILLKKCSNTLTFGKVMDSKDSLANVVVTKPSVAVEIVKNQDLEYLVVDEADLLFEFGYKNDMLKLIDILRSTSKFKKFQAVLLSGTLDYEIKNIANLLLYRPVYVDVPFTQKLGTVNEYYLLVEEKNKLVTLYVLLKMESIPYGSIIFVNSNKKGYHLYCFLRKLSLDINIVSKLLSPKLRHTILQNFNQGLIGCLIVIDDENDQDMNLSRGVDFVNLKCVINFDEPKSLEIYKHRIGRTGRNYQEGSSLTFFTKSDDELLLKLTNDSDDNSTKPLKLNGKSAHTLKDAVDEDDKGDEEDSEDDDEVDDDNDEQDVDDVDDKDDGDEQDDKDDDESEPDSDVDSEEEESESEDNEEEHEEEVQQVEDQEHYDDERGLKRLTLDESVFESFKYRVNDILKTITPKLVETAQMQSVRHSAIEQEEFLKNVNENDVLLLKSVLKNDNQLLKPEKKHLTYIPKYLVDENLKNVVEDIRYQIHPSDNAAEESRLRKLKNKMARSDAIKRGRHTKRQRKRKFFKKKLPHFKKRKK</sequence>
<comment type="similarity">
    <text evidence="5">Belongs to the DEAD box helicase family.</text>
</comment>
<keyword evidence="2 5" id="KW-0378">Hydrolase</keyword>
<dbReference type="SMART" id="SM00487">
    <property type="entry name" value="DEXDc"/>
    <property type="match status" value="1"/>
</dbReference>
<dbReference type="GO" id="GO:0005524">
    <property type="term" value="F:ATP binding"/>
    <property type="evidence" value="ECO:0007669"/>
    <property type="project" value="UniProtKB-UniRule"/>
</dbReference>
<evidence type="ECO:0000313" key="9">
    <source>
        <dbReference type="EMBL" id="UKK01250.2"/>
    </source>
</evidence>
<dbReference type="PANTHER" id="PTHR24031">
    <property type="entry name" value="RNA HELICASE"/>
    <property type="match status" value="1"/>
</dbReference>
<evidence type="ECO:0000256" key="5">
    <source>
        <dbReference type="RuleBase" id="RU365068"/>
    </source>
</evidence>
<evidence type="ECO:0000313" key="10">
    <source>
        <dbReference type="Proteomes" id="UP000244811"/>
    </source>
</evidence>
<organism evidence="9 10">
    <name type="scientific">Theileria orientalis</name>
    <dbReference type="NCBI Taxonomy" id="68886"/>
    <lineage>
        <taxon>Eukaryota</taxon>
        <taxon>Sar</taxon>
        <taxon>Alveolata</taxon>
        <taxon>Apicomplexa</taxon>
        <taxon>Aconoidasida</taxon>
        <taxon>Piroplasmida</taxon>
        <taxon>Theileriidae</taxon>
        <taxon>Theileria</taxon>
    </lineage>
</organism>
<gene>
    <name evidence="9" type="ORF">MACK_002063</name>
</gene>
<evidence type="ECO:0000256" key="6">
    <source>
        <dbReference type="SAM" id="MobiDB-lite"/>
    </source>
</evidence>
<dbReference type="EMBL" id="CP056070">
    <property type="protein sequence ID" value="UKK01250.2"/>
    <property type="molecule type" value="Genomic_DNA"/>
</dbReference>
<keyword evidence="5 9" id="KW-0347">Helicase</keyword>
<dbReference type="AlphaFoldDB" id="A0A976MBF8"/>
<feature type="region of interest" description="Disordered" evidence="6">
    <location>
        <begin position="610"/>
        <end position="654"/>
    </location>
</feature>
<dbReference type="InterPro" id="IPR001650">
    <property type="entry name" value="Helicase_C-like"/>
</dbReference>
<proteinExistence type="inferred from homology"/>
<dbReference type="GO" id="GO:0003723">
    <property type="term" value="F:RNA binding"/>
    <property type="evidence" value="ECO:0007669"/>
    <property type="project" value="UniProtKB-UniRule"/>
</dbReference>
<dbReference type="SUPFAM" id="SSF52540">
    <property type="entry name" value="P-loop containing nucleoside triphosphate hydrolases"/>
    <property type="match status" value="1"/>
</dbReference>
<evidence type="ECO:0000256" key="1">
    <source>
        <dbReference type="ARBA" id="ARBA00022741"/>
    </source>
</evidence>
<feature type="domain" description="Helicase C-terminal" evidence="8">
    <location>
        <begin position="281"/>
        <end position="369"/>
    </location>
</feature>
<dbReference type="EC" id="3.6.4.13" evidence="5"/>
<feature type="compositionally biased region" description="Basic residues" evidence="6">
    <location>
        <begin position="629"/>
        <end position="654"/>
    </location>
</feature>
<reference evidence="9" key="1">
    <citation type="submission" date="2022-07" db="EMBL/GenBank/DDBJ databases">
        <title>Evaluation of T. orientalis genome assembly methods using nanopore sequencing and analysis of variation between genomes.</title>
        <authorList>
            <person name="Yam J."/>
            <person name="Micallef M.L."/>
            <person name="Liu M."/>
            <person name="Djordjevic S.P."/>
            <person name="Bogema D.R."/>
            <person name="Jenkins C."/>
        </authorList>
    </citation>
    <scope>NUCLEOTIDE SEQUENCE</scope>
    <source>
        <strain evidence="9">Goon Nure</strain>
    </source>
</reference>
<accession>A0A976MBF8</accession>
<feature type="region of interest" description="Disordered" evidence="6">
    <location>
        <begin position="390"/>
        <end position="501"/>
    </location>
</feature>
<keyword evidence="4 5" id="KW-0694">RNA-binding</keyword>
<dbReference type="InterPro" id="IPR014001">
    <property type="entry name" value="Helicase_ATP-bd"/>
</dbReference>
<dbReference type="GO" id="GO:0016787">
    <property type="term" value="F:hydrolase activity"/>
    <property type="evidence" value="ECO:0007669"/>
    <property type="project" value="UniProtKB-KW"/>
</dbReference>
<keyword evidence="1 5" id="KW-0547">Nucleotide-binding</keyword>
<comment type="catalytic activity">
    <reaction evidence="5">
        <text>ATP + H2O = ADP + phosphate + H(+)</text>
        <dbReference type="Rhea" id="RHEA:13065"/>
        <dbReference type="ChEBI" id="CHEBI:15377"/>
        <dbReference type="ChEBI" id="CHEBI:15378"/>
        <dbReference type="ChEBI" id="CHEBI:30616"/>
        <dbReference type="ChEBI" id="CHEBI:43474"/>
        <dbReference type="ChEBI" id="CHEBI:456216"/>
        <dbReference type="EC" id="3.6.4.13"/>
    </reaction>
</comment>
<evidence type="ECO:0000256" key="2">
    <source>
        <dbReference type="ARBA" id="ARBA00022801"/>
    </source>
</evidence>
<feature type="compositionally biased region" description="Acidic residues" evidence="6">
    <location>
        <begin position="415"/>
        <end position="496"/>
    </location>
</feature>
<dbReference type="InterPro" id="IPR011545">
    <property type="entry name" value="DEAD/DEAH_box_helicase_dom"/>
</dbReference>
<feature type="domain" description="Helicase ATP-binding" evidence="7">
    <location>
        <begin position="50"/>
        <end position="244"/>
    </location>
</feature>
<comment type="function">
    <text evidence="5">RNA helicase.</text>
</comment>
<evidence type="ECO:0000256" key="3">
    <source>
        <dbReference type="ARBA" id="ARBA00022840"/>
    </source>
</evidence>
<dbReference type="Gene3D" id="3.40.50.300">
    <property type="entry name" value="P-loop containing nucleotide triphosphate hydrolases"/>
    <property type="match status" value="2"/>
</dbReference>
<dbReference type="SMART" id="SM00490">
    <property type="entry name" value="HELICc"/>
    <property type="match status" value="1"/>
</dbReference>
<keyword evidence="3 5" id="KW-0067">ATP-binding</keyword>
<dbReference type="Proteomes" id="UP000244811">
    <property type="component" value="Chromosome 3"/>
</dbReference>
<dbReference type="CDD" id="cd18787">
    <property type="entry name" value="SF2_C_DEAD"/>
    <property type="match status" value="1"/>
</dbReference>
<dbReference type="GO" id="GO:0003724">
    <property type="term" value="F:RNA helicase activity"/>
    <property type="evidence" value="ECO:0007669"/>
    <property type="project" value="UniProtKB-EC"/>
</dbReference>
<protein>
    <recommendedName>
        <fullName evidence="5">ATP-dependent RNA helicase</fullName>
        <ecNumber evidence="5">3.6.4.13</ecNumber>
    </recommendedName>
</protein>
<dbReference type="InterPro" id="IPR027417">
    <property type="entry name" value="P-loop_NTPase"/>
</dbReference>
<evidence type="ECO:0000256" key="4">
    <source>
        <dbReference type="ARBA" id="ARBA00022884"/>
    </source>
</evidence>
<evidence type="ECO:0000259" key="8">
    <source>
        <dbReference type="SMART" id="SM00490"/>
    </source>
</evidence>
<name>A0A976MBF8_THEOR</name>